<evidence type="ECO:0008006" key="4">
    <source>
        <dbReference type="Google" id="ProtNLM"/>
    </source>
</evidence>
<accession>A0A850PUF4</accession>
<gene>
    <name evidence="2" type="ORF">HLY00_1678</name>
</gene>
<dbReference type="EMBL" id="JABFYL010000039">
    <property type="protein sequence ID" value="NVN51690.1"/>
    <property type="molecule type" value="Genomic_DNA"/>
</dbReference>
<keyword evidence="3" id="KW-1185">Reference proteome</keyword>
<evidence type="ECO:0000256" key="1">
    <source>
        <dbReference type="SAM" id="MobiDB-lite"/>
    </source>
</evidence>
<evidence type="ECO:0000313" key="3">
    <source>
        <dbReference type="Proteomes" id="UP000570517"/>
    </source>
</evidence>
<reference evidence="2 3" key="1">
    <citation type="submission" date="2020-05" db="EMBL/GenBank/DDBJ databases">
        <title>Draft genome sequence of Mycobacterium hippocampi DL, isolated from European seabass, Dicentrarchus labrax, reared in fish farms.</title>
        <authorList>
            <person name="Stathopoulou P."/>
            <person name="Asimakis E."/>
            <person name="Tzokas K."/>
            <person name="Batargias C."/>
            <person name="Tsiamis G."/>
        </authorList>
    </citation>
    <scope>NUCLEOTIDE SEQUENCE [LARGE SCALE GENOMIC DNA]</scope>
    <source>
        <strain evidence="2 3">DL</strain>
    </source>
</reference>
<protein>
    <recommendedName>
        <fullName evidence="4">Flagellar hook-length control protein</fullName>
    </recommendedName>
</protein>
<organism evidence="2 3">
    <name type="scientific">Mycolicibacterium hippocampi</name>
    <dbReference type="NCBI Taxonomy" id="659824"/>
    <lineage>
        <taxon>Bacteria</taxon>
        <taxon>Bacillati</taxon>
        <taxon>Actinomycetota</taxon>
        <taxon>Actinomycetes</taxon>
        <taxon>Mycobacteriales</taxon>
        <taxon>Mycobacteriaceae</taxon>
        <taxon>Mycolicibacterium</taxon>
    </lineage>
</organism>
<dbReference type="Proteomes" id="UP000570517">
    <property type="component" value="Unassembled WGS sequence"/>
</dbReference>
<dbReference type="AlphaFoldDB" id="A0A850PUF4"/>
<feature type="compositionally biased region" description="Low complexity" evidence="1">
    <location>
        <begin position="107"/>
        <end position="122"/>
    </location>
</feature>
<comment type="caution">
    <text evidence="2">The sequence shown here is derived from an EMBL/GenBank/DDBJ whole genome shotgun (WGS) entry which is preliminary data.</text>
</comment>
<name>A0A850PUF4_9MYCO</name>
<proteinExistence type="predicted"/>
<dbReference type="RefSeq" id="WP_178359969.1">
    <property type="nucleotide sequence ID" value="NZ_JABFYL010000039.1"/>
</dbReference>
<evidence type="ECO:0000313" key="2">
    <source>
        <dbReference type="EMBL" id="NVN51690.1"/>
    </source>
</evidence>
<sequence>MTTTEDVIKSAAAVARDAAEGRLSPAELDQAVADECKNLFGTVVGDGDPLWDLHRDITRQSIALGALSADELGEWQAVIRRREQQNGAVGAVEPSEAASGPDGPTDASSSASGPHSPSSGYSDAELTAD</sequence>
<feature type="region of interest" description="Disordered" evidence="1">
    <location>
        <begin position="84"/>
        <end position="129"/>
    </location>
</feature>